<evidence type="ECO:0000256" key="3">
    <source>
        <dbReference type="ARBA" id="ARBA00022927"/>
    </source>
</evidence>
<dbReference type="OrthoDB" id="245150at2759"/>
<evidence type="ECO:0000313" key="5">
    <source>
        <dbReference type="EMBL" id="PWN91365.1"/>
    </source>
</evidence>
<dbReference type="PANTHER" id="PTHR13149:SF0">
    <property type="entry name" value="VACUOLAR PROTEIN-SORTING-ASSOCIATED PROTEIN 25"/>
    <property type="match status" value="1"/>
</dbReference>
<keyword evidence="3" id="KW-0653">Protein transport</keyword>
<protein>
    <recommendedName>
        <fullName evidence="4">ESCRT-II complex subunit VPS25</fullName>
    </recommendedName>
</protein>
<sequence length="225" mass="24124">MMTTTTTASGTGAPSSPAYLFPPIYSFAPFFTLQRNDQTLASQLQLWTRFVVDYCAAKRLFVLDADAADGSSDGGEIFSNSAIGRGLDRAARRKVLKHLVDEGRGAWVGISGGGGSGGGSGYGSKVWGRGTTAADEAGGDRALVFWKRPDEWGEIIYQWVVATGQNRSIMTFFELTEGDLVQNTEFRGMPIPLLRLALATLEKTGRAKVFEGSESGESMTGVKFA</sequence>
<dbReference type="GeneID" id="37042887"/>
<dbReference type="GO" id="GO:0016236">
    <property type="term" value="P:macroautophagy"/>
    <property type="evidence" value="ECO:0007669"/>
    <property type="project" value="UniProtKB-ARBA"/>
</dbReference>
<dbReference type="FunFam" id="1.10.10.10:FF:000141">
    <property type="entry name" value="vacuolar protein-sorting-associated protein 25"/>
    <property type="match status" value="1"/>
</dbReference>
<gene>
    <name evidence="5" type="ORF">FA10DRAFT_265226</name>
</gene>
<dbReference type="Gene3D" id="1.10.10.10">
    <property type="entry name" value="Winged helix-like DNA-binding domain superfamily/Winged helix DNA-binding domain"/>
    <property type="match status" value="1"/>
</dbReference>
<dbReference type="InterPro" id="IPR036390">
    <property type="entry name" value="WH_DNA-bd_sf"/>
</dbReference>
<dbReference type="AlphaFoldDB" id="A0A316YUH6"/>
<dbReference type="InParanoid" id="A0A316YUH6"/>
<accession>A0A316YUH6</accession>
<keyword evidence="6" id="KW-1185">Reference proteome</keyword>
<reference evidence="5 6" key="1">
    <citation type="journal article" date="2018" name="Mol. Biol. Evol.">
        <title>Broad Genomic Sampling Reveals a Smut Pathogenic Ancestry of the Fungal Clade Ustilaginomycotina.</title>
        <authorList>
            <person name="Kijpornyongpan T."/>
            <person name="Mondo S.J."/>
            <person name="Barry K."/>
            <person name="Sandor L."/>
            <person name="Lee J."/>
            <person name="Lipzen A."/>
            <person name="Pangilinan J."/>
            <person name="LaButti K."/>
            <person name="Hainaut M."/>
            <person name="Henrissat B."/>
            <person name="Grigoriev I.V."/>
            <person name="Spatafora J.W."/>
            <person name="Aime M.C."/>
        </authorList>
    </citation>
    <scope>NUCLEOTIDE SEQUENCE [LARGE SCALE GENOMIC DNA]</scope>
    <source>
        <strain evidence="5 6">MCA 4198</strain>
    </source>
</reference>
<evidence type="ECO:0000256" key="4">
    <source>
        <dbReference type="ARBA" id="ARBA00030094"/>
    </source>
</evidence>
<organism evidence="5 6">
    <name type="scientific">Acaromyces ingoldii</name>
    <dbReference type="NCBI Taxonomy" id="215250"/>
    <lineage>
        <taxon>Eukaryota</taxon>
        <taxon>Fungi</taxon>
        <taxon>Dikarya</taxon>
        <taxon>Basidiomycota</taxon>
        <taxon>Ustilaginomycotina</taxon>
        <taxon>Exobasidiomycetes</taxon>
        <taxon>Exobasidiales</taxon>
        <taxon>Cryptobasidiaceae</taxon>
        <taxon>Acaromyces</taxon>
    </lineage>
</organism>
<dbReference type="RefSeq" id="XP_025378563.1">
    <property type="nucleotide sequence ID" value="XM_025520971.1"/>
</dbReference>
<dbReference type="Gene3D" id="1.10.10.570">
    <property type="entry name" value="Winged helix' DNA-binding domain. Chain C. Domain 1"/>
    <property type="match status" value="1"/>
</dbReference>
<dbReference type="STRING" id="215250.A0A316YUH6"/>
<evidence type="ECO:0000256" key="2">
    <source>
        <dbReference type="ARBA" id="ARBA00022448"/>
    </source>
</evidence>
<name>A0A316YUH6_9BASI</name>
<proteinExistence type="inferred from homology"/>
<evidence type="ECO:0000256" key="1">
    <source>
        <dbReference type="ARBA" id="ARBA00009674"/>
    </source>
</evidence>
<dbReference type="EMBL" id="KZ819635">
    <property type="protein sequence ID" value="PWN91365.1"/>
    <property type="molecule type" value="Genomic_DNA"/>
</dbReference>
<dbReference type="Pfam" id="PF05871">
    <property type="entry name" value="ESCRT-II"/>
    <property type="match status" value="1"/>
</dbReference>
<evidence type="ECO:0000313" key="6">
    <source>
        <dbReference type="Proteomes" id="UP000245768"/>
    </source>
</evidence>
<dbReference type="InterPro" id="IPR014041">
    <property type="entry name" value="ESCRT-II_cplx_Vps25-sub_N"/>
</dbReference>
<dbReference type="GO" id="GO:0043328">
    <property type="term" value="P:protein transport to vacuole involved in ubiquitin-dependent protein catabolic process via the multivesicular body sorting pathway"/>
    <property type="evidence" value="ECO:0007669"/>
    <property type="project" value="TreeGrafter"/>
</dbReference>
<dbReference type="FunCoup" id="A0A316YUH6">
    <property type="interactions" value="235"/>
</dbReference>
<dbReference type="GO" id="GO:0042803">
    <property type="term" value="F:protein homodimerization activity"/>
    <property type="evidence" value="ECO:0007669"/>
    <property type="project" value="TreeGrafter"/>
</dbReference>
<dbReference type="InterPro" id="IPR008570">
    <property type="entry name" value="ESCRT-II_cplx_Vps25-sub"/>
</dbReference>
<dbReference type="InterPro" id="IPR036388">
    <property type="entry name" value="WH-like_DNA-bd_sf"/>
</dbReference>
<dbReference type="GO" id="GO:0005198">
    <property type="term" value="F:structural molecule activity"/>
    <property type="evidence" value="ECO:0007669"/>
    <property type="project" value="TreeGrafter"/>
</dbReference>
<dbReference type="SUPFAM" id="SSF46785">
    <property type="entry name" value="Winged helix' DNA-binding domain"/>
    <property type="match status" value="2"/>
</dbReference>
<dbReference type="PANTHER" id="PTHR13149">
    <property type="entry name" value="VACUOLAR PROTEIN SORTING-ASSOCIATED PROTEIN VPS25"/>
    <property type="match status" value="1"/>
</dbReference>
<dbReference type="GO" id="GO:0000814">
    <property type="term" value="C:ESCRT II complex"/>
    <property type="evidence" value="ECO:0007669"/>
    <property type="project" value="InterPro"/>
</dbReference>
<dbReference type="Proteomes" id="UP000245768">
    <property type="component" value="Unassembled WGS sequence"/>
</dbReference>
<comment type="similarity">
    <text evidence="1">Belongs to the VPS25 family.</text>
</comment>
<keyword evidence="2" id="KW-0813">Transport</keyword>